<feature type="compositionally biased region" description="Acidic residues" evidence="1">
    <location>
        <begin position="181"/>
        <end position="193"/>
    </location>
</feature>
<feature type="compositionally biased region" description="Basic and acidic residues" evidence="1">
    <location>
        <begin position="101"/>
        <end position="113"/>
    </location>
</feature>
<proteinExistence type="predicted"/>
<organism evidence="2 3">
    <name type="scientific">Gymnopilus junonius</name>
    <name type="common">Spectacular rustgill mushroom</name>
    <name type="synonym">Gymnopilus spectabilis subsp. junonius</name>
    <dbReference type="NCBI Taxonomy" id="109634"/>
    <lineage>
        <taxon>Eukaryota</taxon>
        <taxon>Fungi</taxon>
        <taxon>Dikarya</taxon>
        <taxon>Basidiomycota</taxon>
        <taxon>Agaricomycotina</taxon>
        <taxon>Agaricomycetes</taxon>
        <taxon>Agaricomycetidae</taxon>
        <taxon>Agaricales</taxon>
        <taxon>Agaricineae</taxon>
        <taxon>Hymenogastraceae</taxon>
        <taxon>Gymnopilus</taxon>
    </lineage>
</organism>
<reference evidence="2" key="1">
    <citation type="submission" date="2020-11" db="EMBL/GenBank/DDBJ databases">
        <authorList>
            <consortium name="DOE Joint Genome Institute"/>
            <person name="Ahrendt S."/>
            <person name="Riley R."/>
            <person name="Andreopoulos W."/>
            <person name="LaButti K."/>
            <person name="Pangilinan J."/>
            <person name="Ruiz-duenas F.J."/>
            <person name="Barrasa J.M."/>
            <person name="Sanchez-Garcia M."/>
            <person name="Camarero S."/>
            <person name="Miyauchi S."/>
            <person name="Serrano A."/>
            <person name="Linde D."/>
            <person name="Babiker R."/>
            <person name="Drula E."/>
            <person name="Ayuso-Fernandez I."/>
            <person name="Pacheco R."/>
            <person name="Padilla G."/>
            <person name="Ferreira P."/>
            <person name="Barriuso J."/>
            <person name="Kellner H."/>
            <person name="Castanera R."/>
            <person name="Alfaro M."/>
            <person name="Ramirez L."/>
            <person name="Pisabarro A.G."/>
            <person name="Kuo A."/>
            <person name="Tritt A."/>
            <person name="Lipzen A."/>
            <person name="He G."/>
            <person name="Yan M."/>
            <person name="Ng V."/>
            <person name="Cullen D."/>
            <person name="Martin F."/>
            <person name="Rosso M.-N."/>
            <person name="Henrissat B."/>
            <person name="Hibbett D."/>
            <person name="Martinez A.T."/>
            <person name="Grigoriev I.V."/>
        </authorList>
    </citation>
    <scope>NUCLEOTIDE SEQUENCE</scope>
    <source>
        <strain evidence="2">AH 44721</strain>
    </source>
</reference>
<comment type="caution">
    <text evidence="2">The sequence shown here is derived from an EMBL/GenBank/DDBJ whole genome shotgun (WGS) entry which is preliminary data.</text>
</comment>
<sequence>MSRICGRMRALVSCHWAEPGFGKCQEERYKIRSLGAKFKVRFGPRQRSPASAALVLHGHLPYHIDMLSIHYQAYRAVARWTSGKYVKPPSQWGDFSGDNWADSKTRDPAKRPADLPPFTAQGKKPTKEIEALVKKLNNQQWKKIIETALTFSSRGGKKGRRSREASEAAAKEAEKVAVESQESEFELEDDAMAVDEPAVAA</sequence>
<feature type="region of interest" description="Disordered" evidence="1">
    <location>
        <begin position="152"/>
        <end position="201"/>
    </location>
</feature>
<dbReference type="EMBL" id="JADNYJ010000135">
    <property type="protein sequence ID" value="KAF8881030.1"/>
    <property type="molecule type" value="Genomic_DNA"/>
</dbReference>
<gene>
    <name evidence="2" type="ORF">CPB84DRAFT_1828130</name>
</gene>
<protein>
    <submittedName>
        <fullName evidence="2">Uncharacterized protein</fullName>
    </submittedName>
</protein>
<keyword evidence="3" id="KW-1185">Reference proteome</keyword>
<accession>A0A9P5NFV0</accession>
<dbReference type="AlphaFoldDB" id="A0A9P5NFV0"/>
<dbReference type="Proteomes" id="UP000724874">
    <property type="component" value="Unassembled WGS sequence"/>
</dbReference>
<evidence type="ECO:0000313" key="2">
    <source>
        <dbReference type="EMBL" id="KAF8881030.1"/>
    </source>
</evidence>
<name>A0A9P5NFV0_GYMJU</name>
<dbReference type="OrthoDB" id="3256015at2759"/>
<feature type="compositionally biased region" description="Basic and acidic residues" evidence="1">
    <location>
        <begin position="162"/>
        <end position="177"/>
    </location>
</feature>
<evidence type="ECO:0000313" key="3">
    <source>
        <dbReference type="Proteomes" id="UP000724874"/>
    </source>
</evidence>
<feature type="region of interest" description="Disordered" evidence="1">
    <location>
        <begin position="96"/>
        <end position="126"/>
    </location>
</feature>
<evidence type="ECO:0000256" key="1">
    <source>
        <dbReference type="SAM" id="MobiDB-lite"/>
    </source>
</evidence>